<reference evidence="2 3" key="1">
    <citation type="submission" date="2024-01" db="EMBL/GenBank/DDBJ databases">
        <title>Genomic insights into the taxonomy and metabolism of the cyanobacterium Pannus brasiliensis CCIBt3594.</title>
        <authorList>
            <person name="Machado M."/>
            <person name="Botero N.B."/>
            <person name="Andreote A.P.D."/>
            <person name="Feitosa A.M.T."/>
            <person name="Popin R."/>
            <person name="Sivonen K."/>
            <person name="Fiore M.F."/>
        </authorList>
    </citation>
    <scope>NUCLEOTIDE SEQUENCE [LARGE SCALE GENOMIC DNA]</scope>
    <source>
        <strain evidence="2 3">CCIBt3594</strain>
    </source>
</reference>
<dbReference type="EMBL" id="JBAFSM010000027">
    <property type="protein sequence ID" value="MEG3438381.1"/>
    <property type="molecule type" value="Genomic_DNA"/>
</dbReference>
<gene>
    <name evidence="2" type="ORF">V0288_14720</name>
</gene>
<dbReference type="Proteomes" id="UP001328733">
    <property type="component" value="Unassembled WGS sequence"/>
</dbReference>
<dbReference type="AlphaFoldDB" id="A0AAW9QXY8"/>
<dbReference type="RefSeq" id="WP_332865861.1">
    <property type="nucleotide sequence ID" value="NZ_JBAFSM010000027.1"/>
</dbReference>
<evidence type="ECO:0000313" key="2">
    <source>
        <dbReference type="EMBL" id="MEG3438381.1"/>
    </source>
</evidence>
<proteinExistence type="predicted"/>
<accession>A0AAW9QXY8</accession>
<feature type="region of interest" description="Disordered" evidence="1">
    <location>
        <begin position="1"/>
        <end position="24"/>
    </location>
</feature>
<feature type="compositionally biased region" description="Basic and acidic residues" evidence="1">
    <location>
        <begin position="1"/>
        <end position="19"/>
    </location>
</feature>
<protein>
    <recommendedName>
        <fullName evidence="4">DUF1778 domain-containing protein</fullName>
    </recommendedName>
</protein>
<sequence>MDTRTEIESRPEIESERPSSLEYPNADDYRITELVLSGEDAERFLETVFNPPPPNEAFKKAVLNYKKFLRGELP</sequence>
<evidence type="ECO:0000256" key="1">
    <source>
        <dbReference type="SAM" id="MobiDB-lite"/>
    </source>
</evidence>
<evidence type="ECO:0000313" key="3">
    <source>
        <dbReference type="Proteomes" id="UP001328733"/>
    </source>
</evidence>
<dbReference type="Gene3D" id="1.20.890.30">
    <property type="entry name" value="VCA0319-like"/>
    <property type="match status" value="1"/>
</dbReference>
<organism evidence="2 3">
    <name type="scientific">Pannus brasiliensis CCIBt3594</name>
    <dbReference type="NCBI Taxonomy" id="1427578"/>
    <lineage>
        <taxon>Bacteria</taxon>
        <taxon>Bacillati</taxon>
        <taxon>Cyanobacteriota</taxon>
        <taxon>Cyanophyceae</taxon>
        <taxon>Oscillatoriophycideae</taxon>
        <taxon>Chroococcales</taxon>
        <taxon>Microcystaceae</taxon>
        <taxon>Pannus</taxon>
    </lineage>
</organism>
<name>A0AAW9QXY8_9CHRO</name>
<evidence type="ECO:0008006" key="4">
    <source>
        <dbReference type="Google" id="ProtNLM"/>
    </source>
</evidence>
<comment type="caution">
    <text evidence="2">The sequence shown here is derived from an EMBL/GenBank/DDBJ whole genome shotgun (WGS) entry which is preliminary data.</text>
</comment>
<keyword evidence="3" id="KW-1185">Reference proteome</keyword>